<evidence type="ECO:0000313" key="3">
    <source>
        <dbReference type="Proteomes" id="UP000014523"/>
    </source>
</evidence>
<dbReference type="Proteomes" id="UP000014523">
    <property type="component" value="Unassembled WGS sequence"/>
</dbReference>
<protein>
    <submittedName>
        <fullName evidence="2">Uncharacterized protein</fullName>
    </submittedName>
</protein>
<sequence length="272" mass="30881">MSKVEKKGRKSTQQSLDLYDPSVQQEHDGDLDFVLKIHEGHLHELEISSVANLLSALGQIVGVKQASFKTIKEGSTTIAVTVPQDCKALAMSNVLKETSAKHKQVIRIQKELSKYGFHGAEISYGTYKENEVYKPTEILYTVPEPEFQEEFSQEESLDGCLTRLQKGKDKSDHITIILNNGDEVAAECSHKLLKELHPYFDIDKCLRFEGIATYLSTSNSYQLKLKKYSITKFTVIDDVGIEEWVDNFRAQGASNWSKFDDPIAEWLKERQD</sequence>
<gene>
    <name evidence="2" type="ORF">F957_01500</name>
</gene>
<name>A0A829HJS7_9GAMM</name>
<keyword evidence="3" id="KW-1185">Reference proteome</keyword>
<evidence type="ECO:0000313" key="2">
    <source>
        <dbReference type="EMBL" id="EPF88213.1"/>
    </source>
</evidence>
<feature type="compositionally biased region" description="Basic residues" evidence="1">
    <location>
        <begin position="1"/>
        <end position="10"/>
    </location>
</feature>
<feature type="region of interest" description="Disordered" evidence="1">
    <location>
        <begin position="1"/>
        <end position="23"/>
    </location>
</feature>
<evidence type="ECO:0000256" key="1">
    <source>
        <dbReference type="SAM" id="MobiDB-lite"/>
    </source>
</evidence>
<dbReference type="RefSeq" id="WP_016540032.1">
    <property type="nucleotide sequence ID" value="NZ_ASQH01000001.1"/>
</dbReference>
<reference evidence="2 3" key="1">
    <citation type="submission" date="2013-06" db="EMBL/GenBank/DDBJ databases">
        <title>The Genome Sequence of Acinetobacter gyllenbergii CIP 110306.</title>
        <authorList>
            <consortium name="The Broad Institute Genome Sequencing Platform"/>
            <consortium name="The Broad Institute Genome Sequencing Center for Infectious Disease"/>
            <person name="Cerqueira G."/>
            <person name="Feldgarden M."/>
            <person name="Courvalin P."/>
            <person name="Perichon B."/>
            <person name="Grillot-Courvalin C."/>
            <person name="Clermont D."/>
            <person name="Rocha E."/>
            <person name="Yoon E.-J."/>
            <person name="Nemec A."/>
            <person name="Young S.K."/>
            <person name="Zeng Q."/>
            <person name="Gargeya S."/>
            <person name="Fitzgerald M."/>
            <person name="Abouelleil A."/>
            <person name="Alvarado L."/>
            <person name="Berlin A.M."/>
            <person name="Chapman S.B."/>
            <person name="Dewar J."/>
            <person name="Goldberg J."/>
            <person name="Griggs A."/>
            <person name="Gujja S."/>
            <person name="Hansen M."/>
            <person name="Howarth C."/>
            <person name="Imamovic A."/>
            <person name="Larimer J."/>
            <person name="McCowan C."/>
            <person name="Murphy C."/>
            <person name="Pearson M."/>
            <person name="Priest M."/>
            <person name="Roberts A."/>
            <person name="Saif S."/>
            <person name="Shea T."/>
            <person name="Sykes S."/>
            <person name="Wortman J."/>
            <person name="Nusbaum C."/>
            <person name="Birren B."/>
        </authorList>
    </citation>
    <scope>NUCLEOTIDE SEQUENCE [LARGE SCALE GENOMIC DNA]</scope>
    <source>
        <strain evidence="2 3">CIP 110306</strain>
    </source>
</reference>
<dbReference type="EMBL" id="ATGG01000011">
    <property type="protein sequence ID" value="EPF88213.1"/>
    <property type="molecule type" value="Genomic_DNA"/>
</dbReference>
<accession>A0A829HJS7</accession>
<dbReference type="AlphaFoldDB" id="A0A829HJS7"/>
<comment type="caution">
    <text evidence="2">The sequence shown here is derived from an EMBL/GenBank/DDBJ whole genome shotgun (WGS) entry which is preliminary data.</text>
</comment>
<organism evidence="2 3">
    <name type="scientific">Acinetobacter gyllenbergii CIP 110306 = MTCC 11365</name>
    <dbReference type="NCBI Taxonomy" id="1217657"/>
    <lineage>
        <taxon>Bacteria</taxon>
        <taxon>Pseudomonadati</taxon>
        <taxon>Pseudomonadota</taxon>
        <taxon>Gammaproteobacteria</taxon>
        <taxon>Moraxellales</taxon>
        <taxon>Moraxellaceae</taxon>
        <taxon>Acinetobacter</taxon>
    </lineage>
</organism>
<proteinExistence type="predicted"/>